<geneLocation type="plasmid" evidence="3">
    <name>prgalie4872d</name>
</geneLocation>
<name>A0A1L5NRW2_9HYPH</name>
<dbReference type="Proteomes" id="UP000184749">
    <property type="component" value="Plasmid pRgalIE4872d"/>
</dbReference>
<feature type="transmembrane region" description="Helical" evidence="1">
    <location>
        <begin position="26"/>
        <end position="47"/>
    </location>
</feature>
<protein>
    <submittedName>
        <fullName evidence="2">Uncharacterized protein</fullName>
    </submittedName>
</protein>
<dbReference type="RefSeq" id="WP_074071115.1">
    <property type="nucleotide sequence ID" value="NZ_CP017105.1"/>
</dbReference>
<accession>A0A1L5NRW2</accession>
<evidence type="ECO:0000313" key="3">
    <source>
        <dbReference type="Proteomes" id="UP000184749"/>
    </source>
</evidence>
<sequence length="60" mass="6933">MRDDRRIFINSETDHNANEGKFGGTLFGVVMTIALIDYALTAAWNWIVSTWDWLLTQLPF</sequence>
<keyword evidence="1" id="KW-0472">Membrane</keyword>
<dbReference type="OrthoDB" id="8404598at2"/>
<keyword evidence="1" id="KW-0812">Transmembrane</keyword>
<dbReference type="AlphaFoldDB" id="A0A1L5NRW2"/>
<dbReference type="EMBL" id="CP017105">
    <property type="protein sequence ID" value="APO70643.1"/>
    <property type="molecule type" value="Genomic_DNA"/>
</dbReference>
<reference evidence="2 3" key="1">
    <citation type="submission" date="2016-09" db="EMBL/GenBank/DDBJ databases">
        <title>The complete genome sequences of Rhizobium gallicum, symbiovars gallicum and phaseoli, symbionts associated to common bean (Phaseolus vulgaris).</title>
        <authorList>
            <person name="Bustos P."/>
            <person name="Santamaria R.I."/>
            <person name="Perez-Carrascal O.M."/>
            <person name="Juarez S."/>
            <person name="Lozano L."/>
            <person name="Martinez-Flores I."/>
            <person name="Martinez-Romero E."/>
            <person name="Cevallos M."/>
            <person name="Romero D."/>
            <person name="Davila G."/>
            <person name="Gonzalez V."/>
        </authorList>
    </citation>
    <scope>NUCLEOTIDE SEQUENCE [LARGE SCALE GENOMIC DNA]</scope>
    <source>
        <strain evidence="2 3">IE4872</strain>
        <plasmid evidence="3">prgalie4872d</plasmid>
    </source>
</reference>
<proteinExistence type="predicted"/>
<evidence type="ECO:0000256" key="1">
    <source>
        <dbReference type="SAM" id="Phobius"/>
    </source>
</evidence>
<organism evidence="2 3">
    <name type="scientific">Rhizobium gallicum</name>
    <dbReference type="NCBI Taxonomy" id="56730"/>
    <lineage>
        <taxon>Bacteria</taxon>
        <taxon>Pseudomonadati</taxon>
        <taxon>Pseudomonadota</taxon>
        <taxon>Alphaproteobacteria</taxon>
        <taxon>Hyphomicrobiales</taxon>
        <taxon>Rhizobiaceae</taxon>
        <taxon>Rhizobium/Agrobacterium group</taxon>
        <taxon>Rhizobium</taxon>
    </lineage>
</organism>
<gene>
    <name evidence="2" type="ORF">IE4872_PD00100</name>
</gene>
<evidence type="ECO:0000313" key="2">
    <source>
        <dbReference type="EMBL" id="APO70643.1"/>
    </source>
</evidence>
<keyword evidence="2" id="KW-0614">Plasmid</keyword>
<keyword evidence="1" id="KW-1133">Transmembrane helix</keyword>